<evidence type="ECO:0000313" key="1">
    <source>
        <dbReference type="EMBL" id="DAF54340.1"/>
    </source>
</evidence>
<protein>
    <submittedName>
        <fullName evidence="1">5'(3')-deoxyribonucleotidase</fullName>
    </submittedName>
</protein>
<dbReference type="InterPro" id="IPR023214">
    <property type="entry name" value="HAD_sf"/>
</dbReference>
<accession>A0A8S5STH2</accession>
<proteinExistence type="predicted"/>
<dbReference type="Gene3D" id="3.40.50.1000">
    <property type="entry name" value="HAD superfamily/HAD-like"/>
    <property type="match status" value="1"/>
</dbReference>
<reference evidence="1" key="1">
    <citation type="journal article" date="2021" name="Proc. Natl. Acad. Sci. U.S.A.">
        <title>A Catalog of Tens of Thousands of Viruses from Human Metagenomes Reveals Hidden Associations with Chronic Diseases.</title>
        <authorList>
            <person name="Tisza M.J."/>
            <person name="Buck C.B."/>
        </authorList>
    </citation>
    <scope>NUCLEOTIDE SEQUENCE</scope>
    <source>
        <strain evidence="1">CtnjE18</strain>
    </source>
</reference>
<organism evidence="1">
    <name type="scientific">Myoviridae sp. ctnjE18</name>
    <dbReference type="NCBI Taxonomy" id="2827706"/>
    <lineage>
        <taxon>Viruses</taxon>
        <taxon>Duplodnaviria</taxon>
        <taxon>Heunggongvirae</taxon>
        <taxon>Uroviricota</taxon>
        <taxon>Caudoviricetes</taxon>
    </lineage>
</organism>
<name>A0A8S5STH2_9CAUD</name>
<sequence length="204" mass="23621">MEKMMRKPMNIGIDVDLTFVDSGTPWLHWLELMYGVKADCSLPPPNPQGKTYYNLSKYFPPAKVNQLPPYEFWEDPYLYDRLKPRPGAVEAVAAFAEAGHFNQFVSYCKKGHFSSKVRFLKRETEEFFSLEPGSGHGFYATKNKAGLKLDVIIDDRNEFLNQFGDDVLKIKFWTPYDQSEELKVSIDLETSDWSHIQDFILDLS</sequence>
<dbReference type="EMBL" id="BK032678">
    <property type="protein sequence ID" value="DAF54340.1"/>
    <property type="molecule type" value="Genomic_DNA"/>
</dbReference>
<dbReference type="InterPro" id="IPR036412">
    <property type="entry name" value="HAD-like_sf"/>
</dbReference>
<dbReference type="SUPFAM" id="SSF56784">
    <property type="entry name" value="HAD-like"/>
    <property type="match status" value="1"/>
</dbReference>